<keyword evidence="2" id="KW-1185">Reference proteome</keyword>
<organism evidence="1 2">
    <name type="scientific">Vibrio porteresiae DSM 19223</name>
    <dbReference type="NCBI Taxonomy" id="1123496"/>
    <lineage>
        <taxon>Bacteria</taxon>
        <taxon>Pseudomonadati</taxon>
        <taxon>Pseudomonadota</taxon>
        <taxon>Gammaproteobacteria</taxon>
        <taxon>Vibrionales</taxon>
        <taxon>Vibrionaceae</taxon>
        <taxon>Vibrio</taxon>
    </lineage>
</organism>
<evidence type="ECO:0000313" key="2">
    <source>
        <dbReference type="Proteomes" id="UP001304071"/>
    </source>
</evidence>
<dbReference type="RefSeq" id="WP_261897891.1">
    <property type="nucleotide sequence ID" value="NZ_AP024896.1"/>
</dbReference>
<proteinExistence type="predicted"/>
<reference evidence="1 2" key="1">
    <citation type="submission" date="2023-11" db="EMBL/GenBank/DDBJ databases">
        <title>Plant-associative lifestyle of Vibrio porteresiae and its evolutionary dynamics.</title>
        <authorList>
            <person name="Rameshkumar N."/>
            <person name="Kirti K."/>
        </authorList>
    </citation>
    <scope>NUCLEOTIDE SEQUENCE [LARGE SCALE GENOMIC DNA]</scope>
    <source>
        <strain evidence="1 2">MSSRF30</strain>
    </source>
</reference>
<gene>
    <name evidence="1" type="ORF">R8Z52_23710</name>
</gene>
<evidence type="ECO:0000313" key="1">
    <source>
        <dbReference type="EMBL" id="WPC75923.1"/>
    </source>
</evidence>
<sequence length="197" mass="22726">MGCNIDIKKRKGCSVGKNLKLNTYEDIVQNYLQYHKKNTDDEREFYSSLPDVISLIRYAGSAKTYKNKRHSHQYRLKQVALNAATLKLNTLPICDCKDFQELHQLLCDELLPICGIGPLMVYDTAVRIGFYFGFEPEYVYLHAGTKEGAKNLGFNTSRDKIHISEFPEDFQVLKPNELEDCLCIYKTHLTRNYGVNN</sequence>
<dbReference type="Proteomes" id="UP001304071">
    <property type="component" value="Chromosome 2"/>
</dbReference>
<accession>A0ABZ0QHG5</accession>
<name>A0ABZ0QHG5_9VIBR</name>
<protein>
    <submittedName>
        <fullName evidence="1">Uncharacterized protein</fullName>
    </submittedName>
</protein>
<dbReference type="EMBL" id="CP138204">
    <property type="protein sequence ID" value="WPC75923.1"/>
    <property type="molecule type" value="Genomic_DNA"/>
</dbReference>